<evidence type="ECO:0000256" key="1">
    <source>
        <dbReference type="ARBA" id="ARBA00023157"/>
    </source>
</evidence>
<dbReference type="Gene3D" id="3.10.100.10">
    <property type="entry name" value="Mannose-Binding Protein A, subunit A"/>
    <property type="match status" value="1"/>
</dbReference>
<dbReference type="PROSITE" id="PS00615">
    <property type="entry name" value="C_TYPE_LECTIN_1"/>
    <property type="match status" value="1"/>
</dbReference>
<evidence type="ECO:0000313" key="3">
    <source>
        <dbReference type="EMBL" id="KAA0721243.1"/>
    </source>
</evidence>
<dbReference type="InterPro" id="IPR018378">
    <property type="entry name" value="C-type_lectin_CS"/>
</dbReference>
<dbReference type="AlphaFoldDB" id="A0A5A9PH71"/>
<dbReference type="InterPro" id="IPR016187">
    <property type="entry name" value="CTDL_fold"/>
</dbReference>
<keyword evidence="4" id="KW-1185">Reference proteome</keyword>
<keyword evidence="1" id="KW-1015">Disulfide bond</keyword>
<dbReference type="SMART" id="SM00034">
    <property type="entry name" value="CLECT"/>
    <property type="match status" value="1"/>
</dbReference>
<evidence type="ECO:0000313" key="4">
    <source>
        <dbReference type="Proteomes" id="UP000324632"/>
    </source>
</evidence>
<dbReference type="Proteomes" id="UP000324632">
    <property type="component" value="Chromosome 5"/>
</dbReference>
<gene>
    <name evidence="3" type="ORF">E1301_Tti018140</name>
</gene>
<dbReference type="PROSITE" id="PS50041">
    <property type="entry name" value="C_TYPE_LECTIN_2"/>
    <property type="match status" value="1"/>
</dbReference>
<proteinExistence type="predicted"/>
<dbReference type="PANTHER" id="PTHR31025:SF30">
    <property type="entry name" value="SI:DKEY-15H8.17"/>
    <property type="match status" value="1"/>
</dbReference>
<reference evidence="3 4" key="1">
    <citation type="journal article" date="2019" name="Mol. Ecol. Resour.">
        <title>Chromosome-level genome assembly of Triplophysa tibetana, a fish adapted to the harsh high-altitude environment of the Tibetan Plateau.</title>
        <authorList>
            <person name="Yang X."/>
            <person name="Liu H."/>
            <person name="Ma Z."/>
            <person name="Zou Y."/>
            <person name="Zou M."/>
            <person name="Mao Y."/>
            <person name="Li X."/>
            <person name="Wang H."/>
            <person name="Chen T."/>
            <person name="Wang W."/>
            <person name="Yang R."/>
        </authorList>
    </citation>
    <scope>NUCLEOTIDE SEQUENCE [LARGE SCALE GENOMIC DNA]</scope>
    <source>
        <strain evidence="3">TTIB1903HZAU</strain>
        <tissue evidence="3">Muscle</tissue>
    </source>
</reference>
<protein>
    <recommendedName>
        <fullName evidence="2">C-type lectin domain-containing protein</fullName>
    </recommendedName>
</protein>
<dbReference type="SUPFAM" id="SSF56436">
    <property type="entry name" value="C-type lectin-like"/>
    <property type="match status" value="1"/>
</dbReference>
<evidence type="ECO:0000259" key="2">
    <source>
        <dbReference type="PROSITE" id="PS50041"/>
    </source>
</evidence>
<organism evidence="3 4">
    <name type="scientific">Triplophysa tibetana</name>
    <dbReference type="NCBI Taxonomy" id="1572043"/>
    <lineage>
        <taxon>Eukaryota</taxon>
        <taxon>Metazoa</taxon>
        <taxon>Chordata</taxon>
        <taxon>Craniata</taxon>
        <taxon>Vertebrata</taxon>
        <taxon>Euteleostomi</taxon>
        <taxon>Actinopterygii</taxon>
        <taxon>Neopterygii</taxon>
        <taxon>Teleostei</taxon>
        <taxon>Ostariophysi</taxon>
        <taxon>Cypriniformes</taxon>
        <taxon>Nemacheilidae</taxon>
        <taxon>Triplophysa</taxon>
    </lineage>
</organism>
<name>A0A5A9PH71_9TELE</name>
<comment type="caution">
    <text evidence="3">The sequence shown here is derived from an EMBL/GenBank/DDBJ whole genome shotgun (WGS) entry which is preliminary data.</text>
</comment>
<dbReference type="PANTHER" id="PTHR31025">
    <property type="entry name" value="SI:CH211-196P9.1-RELATED"/>
    <property type="match status" value="1"/>
</dbReference>
<dbReference type="EMBL" id="SOYY01000005">
    <property type="protein sequence ID" value="KAA0721243.1"/>
    <property type="molecule type" value="Genomic_DNA"/>
</dbReference>
<dbReference type="CDD" id="cd03602">
    <property type="entry name" value="CLECT_1"/>
    <property type="match status" value="1"/>
</dbReference>
<dbReference type="InterPro" id="IPR001304">
    <property type="entry name" value="C-type_lectin-like"/>
</dbReference>
<dbReference type="InterPro" id="IPR016186">
    <property type="entry name" value="C-type_lectin-like/link_sf"/>
</dbReference>
<feature type="domain" description="C-type lectin" evidence="2">
    <location>
        <begin position="24"/>
        <end position="138"/>
    </location>
</feature>
<dbReference type="Pfam" id="PF00059">
    <property type="entry name" value="Lectin_C"/>
    <property type="match status" value="1"/>
</dbReference>
<sequence>MASTPEGNPAQTTLEGILSASIPDSSKAYIINTSSSTWREAQSFCRQYHTDLTSVRNQTDSQLIHNLINDPHTSVWIGLFRDLFEWSYNSDSAFRYWDSGEHSFRYGSISEDCAGFRMNVQGKWNDSPCTFLRTFMCHEAHSRGHFSSKQPTIFVFYQPMEIVIFRRINTICNVPTETTRQIVRLEVKSGLNVKDPAVMETILQWRKKNGRVENKWRVKYEDVKGDWTGVKGSAFSLETSDAMRKQNLTRCHKRKTEHSLIETIVQGTSESQRTTRDSMVHSEEIYEAAASCEMTEDEICPERVDEDMFLKNLSLFYLKLQAKLLLPASVIQALIEGFQEIHDMSLSNLLSKLKEKLILLDVPENDIERVVDEIKTDDLLHTCNSQILKTDQRRKTMFKKSFNYIEPVPICLGNNEAGHECFAQYIPIKKTLSGLFKSESVREQHRMMSSTVGEEVLKVISKALPGLLQEKKEQLLQRLLSWGVESKYDLKYVEGAPGVDLSDLLPPIQIRKLLDRFKQAGEQNLAGTNVSPVLPPPSSTATLDIGPPSPSSATPVTWHESFQIPWDQMPSKLRSAVANGKRPLPSDRRKMIRIIVDEIRKYEKNPSQAQCHAVAAKMVKHYPKSFSDFDDGQEKNEIGYYSLLKQIKTRVEHVNRNNTLARTRQIMGLTDTTEKMQCRGQTATYGCTKWQPEPPLANSDDVLEEKRQTLENLYQRYGKSGADRGDVCALMKQTYYLQRKHIIDTQTSPIKDLKSKWPYLFQQKHMYAHFEELTNITIHKKLSLTMEQYSYVLVDFFKSRPTNDDVKKVLSSEEEEEVGPLVIKLILAHFREDPDGLLLFADKCATAADIHTTLTIPGSPRLVVLGAL</sequence>
<accession>A0A5A9PH71</accession>